<dbReference type="SUPFAM" id="SSF48179">
    <property type="entry name" value="6-phosphogluconate dehydrogenase C-terminal domain-like"/>
    <property type="match status" value="1"/>
</dbReference>
<evidence type="ECO:0000256" key="2">
    <source>
        <dbReference type="ARBA" id="ARBA00023315"/>
    </source>
</evidence>
<dbReference type="InterPro" id="IPR008927">
    <property type="entry name" value="6-PGluconate_DH-like_C_sf"/>
</dbReference>
<evidence type="ECO:0000259" key="3">
    <source>
        <dbReference type="PROSITE" id="PS51186"/>
    </source>
</evidence>
<protein>
    <submittedName>
        <fullName evidence="4">Acetyltransferase (GNAT) family protein</fullName>
    </submittedName>
</protein>
<dbReference type="STRING" id="36807.Mlaev_00583"/>
<proteinExistence type="predicted"/>
<dbReference type="InterPro" id="IPR000182">
    <property type="entry name" value="GNAT_dom"/>
</dbReference>
<comment type="caution">
    <text evidence="4">The sequence shown here is derived from an EMBL/GenBank/DDBJ whole genome shotgun (WGS) entry which is preliminary data.</text>
</comment>
<dbReference type="CDD" id="cd04301">
    <property type="entry name" value="NAT_SF"/>
    <property type="match status" value="1"/>
</dbReference>
<accession>A0A150HHR6</accession>
<dbReference type="PATRIC" id="fig|36807.3.peg.601"/>
<dbReference type="PROSITE" id="PS51186">
    <property type="entry name" value="GNAT"/>
    <property type="match status" value="1"/>
</dbReference>
<dbReference type="Proteomes" id="UP000075357">
    <property type="component" value="Unassembled WGS sequence"/>
</dbReference>
<dbReference type="Gene3D" id="1.10.1040.10">
    <property type="entry name" value="N-(1-d-carboxylethyl)-l-norvaline Dehydrogenase, domain 2"/>
    <property type="match status" value="1"/>
</dbReference>
<dbReference type="PANTHER" id="PTHR43877:SF2">
    <property type="entry name" value="AMINOALKYLPHOSPHONATE N-ACETYLTRANSFERASE-RELATED"/>
    <property type="match status" value="1"/>
</dbReference>
<evidence type="ECO:0000313" key="5">
    <source>
        <dbReference type="Proteomes" id="UP000075357"/>
    </source>
</evidence>
<dbReference type="AlphaFoldDB" id="A0A150HHR6"/>
<dbReference type="PANTHER" id="PTHR43877">
    <property type="entry name" value="AMINOALKYLPHOSPHONATE N-ACETYLTRANSFERASE-RELATED-RELATED"/>
    <property type="match status" value="1"/>
</dbReference>
<dbReference type="EMBL" id="LRAD01000017">
    <property type="protein sequence ID" value="KXZ61585.1"/>
    <property type="molecule type" value="Genomic_DNA"/>
</dbReference>
<keyword evidence="1 4" id="KW-0808">Transferase</keyword>
<gene>
    <name evidence="4" type="ORF">Mlaev_00583</name>
</gene>
<sequence>MLDAGPMASVVSRGKAQKLTDDDLAAQAAIADVLKNARLAETAADAAGSAHPLITASRELYESAVADGRGELDMIGVIAVLQARADARAPGPWTLELTPFDDSDADRLRQGQRQELDARYGSGDHEPGAAPSVRGSGVASAVLRKLEEHARPLGARRLVLETGTAQPDAIRFYQREGYAPIPLFGSYAGSDVLVRFGRDLLVPR</sequence>
<evidence type="ECO:0000256" key="1">
    <source>
        <dbReference type="ARBA" id="ARBA00022679"/>
    </source>
</evidence>
<dbReference type="InterPro" id="IPR013328">
    <property type="entry name" value="6PGD_dom2"/>
</dbReference>
<dbReference type="InterPro" id="IPR050832">
    <property type="entry name" value="Bact_Acetyltransf"/>
</dbReference>
<keyword evidence="5" id="KW-1185">Reference proteome</keyword>
<dbReference type="GO" id="GO:0016747">
    <property type="term" value="F:acyltransferase activity, transferring groups other than amino-acyl groups"/>
    <property type="evidence" value="ECO:0007669"/>
    <property type="project" value="InterPro"/>
</dbReference>
<dbReference type="SUPFAM" id="SSF55729">
    <property type="entry name" value="Acyl-CoA N-acyltransferases (Nat)"/>
    <property type="match status" value="1"/>
</dbReference>
<dbReference type="Pfam" id="PF00583">
    <property type="entry name" value="Acetyltransf_1"/>
    <property type="match status" value="1"/>
</dbReference>
<dbReference type="InterPro" id="IPR016181">
    <property type="entry name" value="Acyl_CoA_acyltransferase"/>
</dbReference>
<feature type="domain" description="N-acetyltransferase" evidence="3">
    <location>
        <begin position="130"/>
        <end position="199"/>
    </location>
</feature>
<keyword evidence="2" id="KW-0012">Acyltransferase</keyword>
<dbReference type="Gene3D" id="3.40.630.30">
    <property type="match status" value="1"/>
</dbReference>
<reference evidence="4 5" key="1">
    <citation type="submission" date="2016-01" db="EMBL/GenBank/DDBJ databases">
        <title>Draft genome sequences of Microbacterium laevaniformans LCDC 91-0039 and the type strain of Microbacterium hominis LCDC 84-209.</title>
        <authorList>
            <person name="Bernier A.-M."/>
            <person name="Bernard K."/>
        </authorList>
    </citation>
    <scope>NUCLEOTIDE SEQUENCE [LARGE SCALE GENOMIC DNA]</scope>
    <source>
        <strain evidence="4 5">LCDC 91-0039</strain>
    </source>
</reference>
<organism evidence="4 5">
    <name type="scientific">Microbacterium laevaniformans</name>
    <dbReference type="NCBI Taxonomy" id="36807"/>
    <lineage>
        <taxon>Bacteria</taxon>
        <taxon>Bacillati</taxon>
        <taxon>Actinomycetota</taxon>
        <taxon>Actinomycetes</taxon>
        <taxon>Micrococcales</taxon>
        <taxon>Microbacteriaceae</taxon>
        <taxon>Microbacterium</taxon>
    </lineage>
</organism>
<evidence type="ECO:0000313" key="4">
    <source>
        <dbReference type="EMBL" id="KXZ61585.1"/>
    </source>
</evidence>
<name>A0A150HHR6_9MICO</name>